<keyword evidence="4" id="KW-1185">Reference proteome</keyword>
<dbReference type="InterPro" id="IPR017927">
    <property type="entry name" value="FAD-bd_FR_type"/>
</dbReference>
<dbReference type="PRINTS" id="PR00406">
    <property type="entry name" value="CYTB5RDTASE"/>
</dbReference>
<dbReference type="GO" id="GO:0046872">
    <property type="term" value="F:metal ion binding"/>
    <property type="evidence" value="ECO:0007669"/>
    <property type="project" value="UniProtKB-KW"/>
</dbReference>
<feature type="binding site" evidence="1">
    <location>
        <position position="258"/>
    </location>
    <ligand>
        <name>[2Fe-2S] cluster</name>
        <dbReference type="ChEBI" id="CHEBI:190135"/>
    </ligand>
</feature>
<dbReference type="SUPFAM" id="SSF52343">
    <property type="entry name" value="Ferredoxin reductase-like, C-terminal NADP-linked domain"/>
    <property type="match status" value="1"/>
</dbReference>
<dbReference type="InterPro" id="IPR050353">
    <property type="entry name" value="PyrK_electron_transfer"/>
</dbReference>
<dbReference type="InterPro" id="IPR017938">
    <property type="entry name" value="Riboflavin_synthase-like_b-brl"/>
</dbReference>
<dbReference type="Pfam" id="PF00175">
    <property type="entry name" value="NAD_binding_1"/>
    <property type="match status" value="1"/>
</dbReference>
<dbReference type="AlphaFoldDB" id="A0A7U8GSV7"/>
<evidence type="ECO:0000259" key="2">
    <source>
        <dbReference type="PROSITE" id="PS51384"/>
    </source>
</evidence>
<keyword evidence="1" id="KW-0411">Iron-sulfur</keyword>
<dbReference type="GO" id="GO:0051537">
    <property type="term" value="F:2 iron, 2 sulfur cluster binding"/>
    <property type="evidence" value="ECO:0007669"/>
    <property type="project" value="UniProtKB-KW"/>
</dbReference>
<dbReference type="GO" id="GO:0050660">
    <property type="term" value="F:flavin adenine dinucleotide binding"/>
    <property type="evidence" value="ECO:0007669"/>
    <property type="project" value="InterPro"/>
</dbReference>
<keyword evidence="1" id="KW-0408">Iron</keyword>
<evidence type="ECO:0000313" key="3">
    <source>
        <dbReference type="EMBL" id="EAR62922.1"/>
    </source>
</evidence>
<accession>A0A7U8GSV7</accession>
<dbReference type="PANTHER" id="PTHR43513">
    <property type="entry name" value="DIHYDROOROTATE DEHYDROGENASE B (NAD(+)), ELECTRON TRANSFER SUBUNIT"/>
    <property type="match status" value="1"/>
</dbReference>
<dbReference type="InterPro" id="IPR012165">
    <property type="entry name" value="Cyt_c3_hydrogenase_gsu"/>
</dbReference>
<dbReference type="GO" id="GO:0006221">
    <property type="term" value="P:pyrimidine nucleotide biosynthetic process"/>
    <property type="evidence" value="ECO:0007669"/>
    <property type="project" value="InterPro"/>
</dbReference>
<dbReference type="GO" id="GO:0016491">
    <property type="term" value="F:oxidoreductase activity"/>
    <property type="evidence" value="ECO:0007669"/>
    <property type="project" value="InterPro"/>
</dbReference>
<feature type="binding site" evidence="1">
    <location>
        <position position="247"/>
    </location>
    <ligand>
        <name>[2Fe-2S] cluster</name>
        <dbReference type="ChEBI" id="CHEBI:190135"/>
    </ligand>
</feature>
<feature type="binding site" evidence="1">
    <location>
        <position position="250"/>
    </location>
    <ligand>
        <name>[2Fe-2S] cluster</name>
        <dbReference type="ChEBI" id="CHEBI:190135"/>
    </ligand>
</feature>
<comment type="caution">
    <text evidence="3">The sequence shown here is derived from an EMBL/GenBank/DDBJ whole genome shotgun (WGS) entry which is preliminary data.</text>
</comment>
<sequence>MNDPFLTPMPAVVESYVSESPSIFTLKLRLTNAADRAAYQFMPGQFNMLYMFGVGEVPISIVSDPDDPTLIEHTIRIVGRVTQAMAKLKEGDQVGLRGPFGRGWPMALGREKDLLIITGGLGCAPVVAAINYALQRREHYGKVSIVQGVKHSDDLIWEEQYKEWQQLHNVEVNLAADESGPAWPFHQGRITELLDKVSVDIANSVALICGPEGMMDAAARRLLSLGMPGYSIYVSLERNMQCAVGHCGHCQMGADFICKDGPVFVYPDVADRLMLEGV</sequence>
<evidence type="ECO:0000313" key="4">
    <source>
        <dbReference type="Proteomes" id="UP000002171"/>
    </source>
</evidence>
<dbReference type="Pfam" id="PF10418">
    <property type="entry name" value="DHODB_Fe-S_bind"/>
    <property type="match status" value="1"/>
</dbReference>
<dbReference type="InterPro" id="IPR001433">
    <property type="entry name" value="OxRdtase_FAD/NAD-bd"/>
</dbReference>
<dbReference type="PANTHER" id="PTHR43513:SF3">
    <property type="entry name" value="DIHYDROOROTATE DEHYDROGENASE B (NAD(+)), ELECTRON TRANSFER SUBUNIT-RELATED"/>
    <property type="match status" value="1"/>
</dbReference>
<dbReference type="Gene3D" id="2.40.30.10">
    <property type="entry name" value="Translation factors"/>
    <property type="match status" value="1"/>
</dbReference>
<protein>
    <recommendedName>
        <fullName evidence="2">FAD-binding FR-type domain-containing protein</fullName>
    </recommendedName>
</protein>
<organism evidence="3 4">
    <name type="scientific">Neptuniibacter caesariensis</name>
    <dbReference type="NCBI Taxonomy" id="207954"/>
    <lineage>
        <taxon>Bacteria</taxon>
        <taxon>Pseudomonadati</taxon>
        <taxon>Pseudomonadota</taxon>
        <taxon>Gammaproteobacteria</taxon>
        <taxon>Oceanospirillales</taxon>
        <taxon>Oceanospirillaceae</taxon>
        <taxon>Neptuniibacter</taxon>
    </lineage>
</organism>
<comment type="cofactor">
    <cofactor evidence="1">
        <name>[2Fe-2S] cluster</name>
        <dbReference type="ChEBI" id="CHEBI:190135"/>
    </cofactor>
    <text evidence="1">Binds 1 [2Fe-2S] cluster per subunit.</text>
</comment>
<dbReference type="InterPro" id="IPR019480">
    <property type="entry name" value="Dihydroorotate_DH_Fe-S-bd"/>
</dbReference>
<gene>
    <name evidence="3" type="ORF">MED92_07381</name>
</gene>
<name>A0A7U8GSV7_NEPCE</name>
<keyword evidence="1" id="KW-0001">2Fe-2S</keyword>
<dbReference type="SUPFAM" id="SSF63380">
    <property type="entry name" value="Riboflavin synthase domain-like"/>
    <property type="match status" value="1"/>
</dbReference>
<dbReference type="EMBL" id="AAOW01000001">
    <property type="protein sequence ID" value="EAR62922.1"/>
    <property type="molecule type" value="Genomic_DNA"/>
</dbReference>
<dbReference type="PIRSF" id="PIRSF006816">
    <property type="entry name" value="Cyc3_hyd_g"/>
    <property type="match status" value="1"/>
</dbReference>
<dbReference type="RefSeq" id="WP_007021940.1">
    <property type="nucleotide sequence ID" value="NZ_CH724126.1"/>
</dbReference>
<proteinExistence type="predicted"/>
<dbReference type="Proteomes" id="UP000002171">
    <property type="component" value="Unassembled WGS sequence"/>
</dbReference>
<dbReference type="OrthoDB" id="9796486at2"/>
<dbReference type="CDD" id="cd06221">
    <property type="entry name" value="sulfite_reductase_like"/>
    <property type="match status" value="1"/>
</dbReference>
<dbReference type="PROSITE" id="PS51384">
    <property type="entry name" value="FAD_FR"/>
    <property type="match status" value="1"/>
</dbReference>
<dbReference type="InterPro" id="IPR039261">
    <property type="entry name" value="FNR_nucleotide-bd"/>
</dbReference>
<feature type="binding site" evidence="1">
    <location>
        <position position="242"/>
    </location>
    <ligand>
        <name>[2Fe-2S] cluster</name>
        <dbReference type="ChEBI" id="CHEBI:190135"/>
    </ligand>
</feature>
<reference evidence="3 4" key="1">
    <citation type="submission" date="2006-02" db="EMBL/GenBank/DDBJ databases">
        <authorList>
            <person name="Pinhassi J."/>
            <person name="Pedros-Alio C."/>
            <person name="Ferriera S."/>
            <person name="Johnson J."/>
            <person name="Kravitz S."/>
            <person name="Halpern A."/>
            <person name="Remington K."/>
            <person name="Beeson K."/>
            <person name="Tran B."/>
            <person name="Rogers Y.-H."/>
            <person name="Friedman R."/>
            <person name="Venter J.C."/>
        </authorList>
    </citation>
    <scope>NUCLEOTIDE SEQUENCE [LARGE SCALE GENOMIC DNA]</scope>
    <source>
        <strain evidence="3 4">MED92</strain>
    </source>
</reference>
<evidence type="ECO:0000256" key="1">
    <source>
        <dbReference type="PIRSR" id="PIRSR006816-2"/>
    </source>
</evidence>
<keyword evidence="1" id="KW-0479">Metal-binding</keyword>
<dbReference type="Gene3D" id="3.40.50.80">
    <property type="entry name" value="Nucleotide-binding domain of ferredoxin-NADP reductase (FNR) module"/>
    <property type="match status" value="1"/>
</dbReference>
<feature type="domain" description="FAD-binding FR-type" evidence="2">
    <location>
        <begin position="6"/>
        <end position="106"/>
    </location>
</feature>